<feature type="compositionally biased region" description="Polar residues" evidence="1">
    <location>
        <begin position="188"/>
        <end position="200"/>
    </location>
</feature>
<feature type="compositionally biased region" description="Polar residues" evidence="1">
    <location>
        <begin position="138"/>
        <end position="155"/>
    </location>
</feature>
<feature type="region of interest" description="Disordered" evidence="1">
    <location>
        <begin position="399"/>
        <end position="469"/>
    </location>
</feature>
<dbReference type="EMBL" id="MU006218">
    <property type="protein sequence ID" value="KAF2831072.1"/>
    <property type="molecule type" value="Genomic_DNA"/>
</dbReference>
<proteinExistence type="predicted"/>
<sequence length="469" mass="52325">MNDQKGNDYDVPTEWMPSANFAFRPASEISELYSMDATFIISSSSSSSLSGEENSPPSRRRSTFVSSDTPRTPTIKVTGPDKEAQRSRMRSVDEDVKVMDRPRLRKKSATAPPCGMNMPGYTPQAPRRASSARRGELNTIQGRTAQQKTYVTNPQAVGKRHEGEQVVGQKRMPPPVQPPPWLPRNDEQSVNNRLANNGSFSRKARVRKTLNDKNLGRLSIVDFESHGLLSSPRSMMITPRELYAIPEKRSTDREPSSSSAQDPSSPHSVKARRSIMSNQSPLSPRFQQSRRGHSRKPKGKNMRQDTWQRIYVPGVIRLEKHPATLRKDSVATLDPFDQAVEPQGKRYSDMIVLNSLAMFFADLSVVEDATEQCLDRFWCDTRPVSRYVTHEQPSIASIQEVPESLKKPQNAWGPRGSRFSFSSASSSSSMPPTGTPMRQRDKLRRLLSPAFVGSAKKTPGGSGHQGDIS</sequence>
<dbReference type="Proteomes" id="UP000799424">
    <property type="component" value="Unassembled WGS sequence"/>
</dbReference>
<dbReference type="AlphaFoldDB" id="A0A6A7ACT4"/>
<protein>
    <submittedName>
        <fullName evidence="2">Uncharacterized protein</fullName>
    </submittedName>
</protein>
<evidence type="ECO:0000313" key="3">
    <source>
        <dbReference type="Proteomes" id="UP000799424"/>
    </source>
</evidence>
<feature type="region of interest" description="Disordered" evidence="1">
    <location>
        <begin position="43"/>
        <end position="202"/>
    </location>
</feature>
<feature type="compositionally biased region" description="Pro residues" evidence="1">
    <location>
        <begin position="172"/>
        <end position="182"/>
    </location>
</feature>
<reference evidence="2" key="1">
    <citation type="journal article" date="2020" name="Stud. Mycol.">
        <title>101 Dothideomycetes genomes: a test case for predicting lifestyles and emergence of pathogens.</title>
        <authorList>
            <person name="Haridas S."/>
            <person name="Albert R."/>
            <person name="Binder M."/>
            <person name="Bloem J."/>
            <person name="Labutti K."/>
            <person name="Salamov A."/>
            <person name="Andreopoulos B."/>
            <person name="Baker S."/>
            <person name="Barry K."/>
            <person name="Bills G."/>
            <person name="Bluhm B."/>
            <person name="Cannon C."/>
            <person name="Castanera R."/>
            <person name="Culley D."/>
            <person name="Daum C."/>
            <person name="Ezra D."/>
            <person name="Gonzalez J."/>
            <person name="Henrissat B."/>
            <person name="Kuo A."/>
            <person name="Liang C."/>
            <person name="Lipzen A."/>
            <person name="Lutzoni F."/>
            <person name="Magnuson J."/>
            <person name="Mondo S."/>
            <person name="Nolan M."/>
            <person name="Ohm R."/>
            <person name="Pangilinan J."/>
            <person name="Park H.-J."/>
            <person name="Ramirez L."/>
            <person name="Alfaro M."/>
            <person name="Sun H."/>
            <person name="Tritt A."/>
            <person name="Yoshinaga Y."/>
            <person name="Zwiers L.-H."/>
            <person name="Turgeon B."/>
            <person name="Goodwin S."/>
            <person name="Spatafora J."/>
            <person name="Crous P."/>
            <person name="Grigoriev I."/>
        </authorList>
    </citation>
    <scope>NUCLEOTIDE SEQUENCE</scope>
    <source>
        <strain evidence="2">CBS 113818</strain>
    </source>
</reference>
<accession>A0A6A7ACT4</accession>
<gene>
    <name evidence="2" type="ORF">CC86DRAFT_430719</name>
</gene>
<feature type="compositionally biased region" description="Low complexity" evidence="1">
    <location>
        <begin position="256"/>
        <end position="268"/>
    </location>
</feature>
<organism evidence="2 3">
    <name type="scientific">Ophiobolus disseminans</name>
    <dbReference type="NCBI Taxonomy" id="1469910"/>
    <lineage>
        <taxon>Eukaryota</taxon>
        <taxon>Fungi</taxon>
        <taxon>Dikarya</taxon>
        <taxon>Ascomycota</taxon>
        <taxon>Pezizomycotina</taxon>
        <taxon>Dothideomycetes</taxon>
        <taxon>Pleosporomycetidae</taxon>
        <taxon>Pleosporales</taxon>
        <taxon>Pleosporineae</taxon>
        <taxon>Phaeosphaeriaceae</taxon>
        <taxon>Ophiobolus</taxon>
    </lineage>
</organism>
<feature type="compositionally biased region" description="Polar residues" evidence="1">
    <location>
        <begin position="275"/>
        <end position="287"/>
    </location>
</feature>
<feature type="compositionally biased region" description="Basic and acidic residues" evidence="1">
    <location>
        <begin position="79"/>
        <end position="102"/>
    </location>
</feature>
<evidence type="ECO:0000313" key="2">
    <source>
        <dbReference type="EMBL" id="KAF2831072.1"/>
    </source>
</evidence>
<dbReference type="OrthoDB" id="3786440at2759"/>
<feature type="region of interest" description="Disordered" evidence="1">
    <location>
        <begin position="246"/>
        <end position="304"/>
    </location>
</feature>
<feature type="compositionally biased region" description="Gly residues" evidence="1">
    <location>
        <begin position="460"/>
        <end position="469"/>
    </location>
</feature>
<keyword evidence="3" id="KW-1185">Reference proteome</keyword>
<evidence type="ECO:0000256" key="1">
    <source>
        <dbReference type="SAM" id="MobiDB-lite"/>
    </source>
</evidence>
<feature type="compositionally biased region" description="Polar residues" evidence="1">
    <location>
        <begin position="63"/>
        <end position="72"/>
    </location>
</feature>
<feature type="compositionally biased region" description="Basic and acidic residues" evidence="1">
    <location>
        <begin position="246"/>
        <end position="255"/>
    </location>
</feature>
<feature type="compositionally biased region" description="Basic residues" evidence="1">
    <location>
        <begin position="288"/>
        <end position="301"/>
    </location>
</feature>
<feature type="compositionally biased region" description="Low complexity" evidence="1">
    <location>
        <begin position="43"/>
        <end position="57"/>
    </location>
</feature>
<feature type="compositionally biased region" description="Low complexity" evidence="1">
    <location>
        <begin position="414"/>
        <end position="437"/>
    </location>
</feature>
<name>A0A6A7ACT4_9PLEO</name>